<accession>W0DZH4</accession>
<dbReference type="PROSITE" id="PS51724">
    <property type="entry name" value="SPOR"/>
    <property type="match status" value="1"/>
</dbReference>
<gene>
    <name evidence="4" type="ORF">THIAE_04970</name>
</gene>
<dbReference type="InParanoid" id="W0DZH4"/>
<feature type="region of interest" description="Disordered" evidence="1">
    <location>
        <begin position="97"/>
        <end position="124"/>
    </location>
</feature>
<proteinExistence type="predicted"/>
<dbReference type="RefSeq" id="WP_006460292.1">
    <property type="nucleotide sequence ID" value="NZ_CP007030.1"/>
</dbReference>
<dbReference type="Proteomes" id="UP000005380">
    <property type="component" value="Chromosome"/>
</dbReference>
<dbReference type="HOGENOM" id="CLU_723476_0_0_6"/>
<name>W0DZH4_9GAMM</name>
<feature type="transmembrane region" description="Helical" evidence="2">
    <location>
        <begin position="132"/>
        <end position="156"/>
    </location>
</feature>
<dbReference type="OrthoDB" id="6189127at2"/>
<evidence type="ECO:0000256" key="2">
    <source>
        <dbReference type="SAM" id="Phobius"/>
    </source>
</evidence>
<dbReference type="SUPFAM" id="SSF110997">
    <property type="entry name" value="Sporulation related repeat"/>
    <property type="match status" value="1"/>
</dbReference>
<dbReference type="Gene3D" id="3.30.70.1070">
    <property type="entry name" value="Sporulation related repeat"/>
    <property type="match status" value="1"/>
</dbReference>
<dbReference type="KEGG" id="tao:THIAE_04970"/>
<feature type="domain" description="SPOR" evidence="3">
    <location>
        <begin position="350"/>
        <end position="427"/>
    </location>
</feature>
<dbReference type="EMBL" id="CP007030">
    <property type="protein sequence ID" value="AHF02246.1"/>
    <property type="molecule type" value="Genomic_DNA"/>
</dbReference>
<keyword evidence="2" id="KW-0812">Transmembrane</keyword>
<evidence type="ECO:0000259" key="3">
    <source>
        <dbReference type="PROSITE" id="PS51724"/>
    </source>
</evidence>
<dbReference type="InterPro" id="IPR007730">
    <property type="entry name" value="SPOR-like_dom"/>
</dbReference>
<dbReference type="InterPro" id="IPR036680">
    <property type="entry name" value="SPOR-like_sf"/>
</dbReference>
<keyword evidence="5" id="KW-1185">Reference proteome</keyword>
<evidence type="ECO:0000313" key="5">
    <source>
        <dbReference type="Proteomes" id="UP000005380"/>
    </source>
</evidence>
<dbReference type="GO" id="GO:0042834">
    <property type="term" value="F:peptidoglycan binding"/>
    <property type="evidence" value="ECO:0007669"/>
    <property type="project" value="InterPro"/>
</dbReference>
<keyword evidence="2" id="KW-1133">Transmembrane helix</keyword>
<reference evidence="4 5" key="1">
    <citation type="submission" date="2013-12" db="EMBL/GenBank/DDBJ databases">
        <authorList>
            <consortium name="DOE Joint Genome Institute"/>
            <person name="Kappler U."/>
            <person name="Huntemann M."/>
            <person name="Han J."/>
            <person name="Chen A."/>
            <person name="Kyrpides N."/>
            <person name="Mavromatis K."/>
            <person name="Markowitz V."/>
            <person name="Palaniappan K."/>
            <person name="Ivanova N."/>
            <person name="Schaumberg A."/>
            <person name="Pati A."/>
            <person name="Liolios K."/>
            <person name="Nordberg H.P."/>
            <person name="Cantor M.N."/>
            <person name="Hua S.X."/>
            <person name="Woyke T."/>
        </authorList>
    </citation>
    <scope>NUCLEOTIDE SEQUENCE [LARGE SCALE GENOMIC DNA]</scope>
    <source>
        <strain evidence="5">AL2</strain>
    </source>
</reference>
<evidence type="ECO:0000256" key="1">
    <source>
        <dbReference type="SAM" id="MobiDB-lite"/>
    </source>
</evidence>
<keyword evidence="2" id="KW-0472">Membrane</keyword>
<sequence length="435" mass="48304">MSKSISQLAEQERAKLLEAIEAQANRISTKRDPRQAEVSLSDWLNAAEKIIPTNKEPSNPGAKAYQINQLDETLLNNKAEPSWDELFAQEPRAPIQSEVKASRAAVKSTTNQAPSNRLGRNRKANPAKTGPYFGVVVMLSLLLAMTGILYLAYMLVTDEFERLETLVIDQEAQILQLETLVMDTQMLLEQHEDAPIVVSLMQRLTELEAAQLDAQRATSSQDNVSEQVSQAQIDALAAAQQTLQQQVERTIALQNQQPNPEFIAQLEQQILQRLQQSSQLLAQQAAPSSLNEPEVRVTTPAVTAPTVPTPPAEPAVAAVEEITEIAVVAETPSSPMYSSRVMNDINWLAQQADQHFIIQLAAMVQVERLEQMVSQHNLTDARILPQVRNGQTRYILVMGTHAQRPQAVEQANRIKEQTGITPWVRRVNDINGSVR</sequence>
<organism evidence="4 5">
    <name type="scientific">Thiomicrospira aerophila AL3</name>
    <dbReference type="NCBI Taxonomy" id="717772"/>
    <lineage>
        <taxon>Bacteria</taxon>
        <taxon>Pseudomonadati</taxon>
        <taxon>Pseudomonadota</taxon>
        <taxon>Gammaproteobacteria</taxon>
        <taxon>Thiotrichales</taxon>
        <taxon>Piscirickettsiaceae</taxon>
        <taxon>Thiomicrospira</taxon>
    </lineage>
</organism>
<dbReference type="STRING" id="717772.THIAE_04970"/>
<evidence type="ECO:0000313" key="4">
    <source>
        <dbReference type="EMBL" id="AHF02246.1"/>
    </source>
</evidence>
<dbReference type="eggNOG" id="COG3266">
    <property type="taxonomic scope" value="Bacteria"/>
</dbReference>
<dbReference type="Pfam" id="PF05036">
    <property type="entry name" value="SPOR"/>
    <property type="match status" value="1"/>
</dbReference>
<dbReference type="AlphaFoldDB" id="W0DZH4"/>
<protein>
    <recommendedName>
        <fullName evidence="3">SPOR domain-containing protein</fullName>
    </recommendedName>
</protein>